<evidence type="ECO:0000256" key="5">
    <source>
        <dbReference type="ARBA" id="ARBA00023136"/>
    </source>
</evidence>
<evidence type="ECO:0000256" key="4">
    <source>
        <dbReference type="ARBA" id="ARBA00022989"/>
    </source>
</evidence>
<dbReference type="Proteomes" id="UP000222564">
    <property type="component" value="Unassembled WGS sequence"/>
</dbReference>
<dbReference type="Pfam" id="PF01594">
    <property type="entry name" value="AI-2E_transport"/>
    <property type="match status" value="1"/>
</dbReference>
<dbReference type="EMBL" id="AWQQ01000040">
    <property type="protein sequence ID" value="PHJ38937.1"/>
    <property type="molecule type" value="Genomic_DNA"/>
</dbReference>
<gene>
    <name evidence="7" type="ORF">P378_06400</name>
</gene>
<dbReference type="AlphaFoldDB" id="A0A2C6M9F4"/>
<keyword evidence="5 6" id="KW-0472">Membrane</keyword>
<evidence type="ECO:0000313" key="8">
    <source>
        <dbReference type="Proteomes" id="UP000222564"/>
    </source>
</evidence>
<evidence type="ECO:0000256" key="1">
    <source>
        <dbReference type="ARBA" id="ARBA00004141"/>
    </source>
</evidence>
<organism evidence="7 8">
    <name type="scientific">Desulforamulus profundi</name>
    <dbReference type="NCBI Taxonomy" id="1383067"/>
    <lineage>
        <taxon>Bacteria</taxon>
        <taxon>Bacillati</taxon>
        <taxon>Bacillota</taxon>
        <taxon>Clostridia</taxon>
        <taxon>Eubacteriales</taxon>
        <taxon>Peptococcaceae</taxon>
        <taxon>Desulforamulus</taxon>
    </lineage>
</organism>
<reference evidence="7 8" key="1">
    <citation type="submission" date="2013-09" db="EMBL/GenBank/DDBJ databases">
        <title>Biodegradation of hydrocarbons in the deep terrestrial subsurface : characterization of a microbial consortium composed of two Desulfotomaculum species originating from a deep geological formation.</title>
        <authorList>
            <person name="Aullo T."/>
            <person name="Berlendis S."/>
            <person name="Lascourreges J.-F."/>
            <person name="Dessort D."/>
            <person name="Saint-Laurent S."/>
            <person name="Schraauwers B."/>
            <person name="Mas J."/>
            <person name="Magot M."/>
            <person name="Ranchou-Peyruse A."/>
        </authorList>
    </citation>
    <scope>NUCLEOTIDE SEQUENCE [LARGE SCALE GENOMIC DNA]</scope>
    <source>
        <strain evidence="7 8">Bs107</strain>
    </source>
</reference>
<evidence type="ECO:0000256" key="3">
    <source>
        <dbReference type="ARBA" id="ARBA00022692"/>
    </source>
</evidence>
<feature type="transmembrane region" description="Helical" evidence="6">
    <location>
        <begin position="12"/>
        <end position="30"/>
    </location>
</feature>
<dbReference type="InterPro" id="IPR002549">
    <property type="entry name" value="AI-2E-like"/>
</dbReference>
<dbReference type="GO" id="GO:0016020">
    <property type="term" value="C:membrane"/>
    <property type="evidence" value="ECO:0007669"/>
    <property type="project" value="UniProtKB-SubCell"/>
</dbReference>
<keyword evidence="4 6" id="KW-1133">Transmembrane helix</keyword>
<comment type="similarity">
    <text evidence="2">Belongs to the autoinducer-2 exporter (AI-2E) (TC 2.A.86) family.</text>
</comment>
<evidence type="ECO:0000256" key="2">
    <source>
        <dbReference type="ARBA" id="ARBA00009773"/>
    </source>
</evidence>
<comment type="subcellular location">
    <subcellularLocation>
        <location evidence="1">Membrane</location>
        <topology evidence="1">Multi-pass membrane protein</topology>
    </subcellularLocation>
</comment>
<evidence type="ECO:0008006" key="9">
    <source>
        <dbReference type="Google" id="ProtNLM"/>
    </source>
</evidence>
<protein>
    <recommendedName>
        <fullName evidence="9">Permease</fullName>
    </recommendedName>
</protein>
<accession>A0A2C6M9F4</accession>
<feature type="transmembrane region" description="Helical" evidence="6">
    <location>
        <begin position="50"/>
        <end position="76"/>
    </location>
</feature>
<keyword evidence="8" id="KW-1185">Reference proteome</keyword>
<evidence type="ECO:0000256" key="6">
    <source>
        <dbReference type="SAM" id="Phobius"/>
    </source>
</evidence>
<proteinExistence type="inferred from homology"/>
<keyword evidence="3 6" id="KW-0812">Transmembrane</keyword>
<name>A0A2C6M9F4_9FIRM</name>
<comment type="caution">
    <text evidence="7">The sequence shown here is derived from an EMBL/GenBank/DDBJ whole genome shotgun (WGS) entry which is preliminary data.</text>
</comment>
<evidence type="ECO:0000313" key="7">
    <source>
        <dbReference type="EMBL" id="PHJ38937.1"/>
    </source>
</evidence>
<sequence>MGWSFVSGNAAFGIKLFVLYLIVLVSRQLLETKVVATNLGLHPLATLVALFVGFKVLGFVGMIAGPILLIAVQAVIKAGIPTPRVK</sequence>